<dbReference type="Pfam" id="PF01653">
    <property type="entry name" value="DNA_ligase_aden"/>
    <property type="match status" value="1"/>
</dbReference>
<comment type="function">
    <text evidence="2">DNA ligase that catalyzes the formation of phosphodiester linkages between 5'-phosphoryl and 3'-hydroxyl groups in double-stranded DNA using NAD as a coenzyme and as the energy source for the reaction. It is essential for DNA replication and repair of damaged DNA.</text>
</comment>
<accession>A0A0K2QQN8</accession>
<dbReference type="RefSeq" id="YP_009207909.1">
    <property type="nucleotide sequence ID" value="NC_028899.1"/>
</dbReference>
<evidence type="ECO:0000256" key="3">
    <source>
        <dbReference type="ARBA" id="ARBA00012722"/>
    </source>
</evidence>
<keyword evidence="8" id="KW-0862">Zinc</keyword>
<dbReference type="CDD" id="cd00114">
    <property type="entry name" value="LIGANc"/>
    <property type="match status" value="1"/>
</dbReference>
<evidence type="ECO:0000256" key="8">
    <source>
        <dbReference type="ARBA" id="ARBA00022833"/>
    </source>
</evidence>
<dbReference type="InterPro" id="IPR003583">
    <property type="entry name" value="Hlx-hairpin-Hlx_DNA-bd_motif"/>
</dbReference>
<dbReference type="HAMAP" id="MF_01588">
    <property type="entry name" value="DNA_ligase_A"/>
    <property type="match status" value="1"/>
</dbReference>
<keyword evidence="5" id="KW-0235">DNA replication</keyword>
<dbReference type="Pfam" id="PF00533">
    <property type="entry name" value="BRCT"/>
    <property type="match status" value="1"/>
</dbReference>
<evidence type="ECO:0000313" key="15">
    <source>
        <dbReference type="Proteomes" id="UP000202583"/>
    </source>
</evidence>
<dbReference type="Pfam" id="PF12826">
    <property type="entry name" value="HHH_2"/>
    <property type="match status" value="1"/>
</dbReference>
<dbReference type="InterPro" id="IPR036420">
    <property type="entry name" value="BRCT_dom_sf"/>
</dbReference>
<evidence type="ECO:0000256" key="2">
    <source>
        <dbReference type="ARBA" id="ARBA00004067"/>
    </source>
</evidence>
<dbReference type="InterPro" id="IPR010994">
    <property type="entry name" value="RuvA_2-like"/>
</dbReference>
<evidence type="ECO:0000256" key="6">
    <source>
        <dbReference type="ARBA" id="ARBA00022723"/>
    </source>
</evidence>
<reference evidence="14 15" key="1">
    <citation type="submission" date="2015-07" db="EMBL/GenBank/DDBJ databases">
        <title>Two Asian jumbo phage RSL2 and RSF1 infecting the phytopathogen Ralstonia solanacearum share common features related to the phi-KZ-like phages.</title>
        <authorList>
            <person name="Kawasaki T."/>
            <person name="Fujie M."/>
            <person name="Chatchawankanphanich O."/>
            <person name="Ogata H."/>
            <person name="Yamada T."/>
        </authorList>
    </citation>
    <scope>NUCLEOTIDE SEQUENCE [LARGE SCALE GENOMIC DNA]</scope>
    <source>
        <strain evidence="14 15">RSF1</strain>
    </source>
</reference>
<evidence type="ECO:0000313" key="14">
    <source>
        <dbReference type="EMBL" id="BAS04897.1"/>
    </source>
</evidence>
<dbReference type="NCBIfam" id="TIGR00575">
    <property type="entry name" value="dnlj"/>
    <property type="match status" value="1"/>
</dbReference>
<dbReference type="PANTHER" id="PTHR23389:SF9">
    <property type="entry name" value="DNA LIGASE"/>
    <property type="match status" value="1"/>
</dbReference>
<dbReference type="Gene3D" id="6.20.10.30">
    <property type="match status" value="1"/>
</dbReference>
<dbReference type="Gene3D" id="1.10.287.610">
    <property type="entry name" value="Helix hairpin bin"/>
    <property type="match status" value="1"/>
</dbReference>
<keyword evidence="4 14" id="KW-0436">Ligase</keyword>
<dbReference type="GO" id="GO:0006260">
    <property type="term" value="P:DNA replication"/>
    <property type="evidence" value="ECO:0007669"/>
    <property type="project" value="UniProtKB-KW"/>
</dbReference>
<keyword evidence="6" id="KW-0479">Metal-binding</keyword>
<dbReference type="InterPro" id="IPR001357">
    <property type="entry name" value="BRCT_dom"/>
</dbReference>
<dbReference type="KEGG" id="vg:26634566"/>
<dbReference type="SUPFAM" id="SSF56091">
    <property type="entry name" value="DNA ligase/mRNA capping enzyme, catalytic domain"/>
    <property type="match status" value="1"/>
</dbReference>
<dbReference type="InterPro" id="IPR041663">
    <property type="entry name" value="DisA/LigA_HHH"/>
</dbReference>
<dbReference type="PANTHER" id="PTHR23389">
    <property type="entry name" value="CHROMOSOME TRANSMISSION FIDELITY FACTOR 18"/>
    <property type="match status" value="1"/>
</dbReference>
<dbReference type="Gene3D" id="2.40.50.140">
    <property type="entry name" value="Nucleic acid-binding proteins"/>
    <property type="match status" value="1"/>
</dbReference>
<dbReference type="GO" id="GO:0003911">
    <property type="term" value="F:DNA ligase (NAD+) activity"/>
    <property type="evidence" value="ECO:0007669"/>
    <property type="project" value="UniProtKB-EC"/>
</dbReference>
<keyword evidence="10" id="KW-0520">NAD</keyword>
<dbReference type="EMBL" id="AP014927">
    <property type="protein sequence ID" value="BAS04897.1"/>
    <property type="molecule type" value="Genomic_DNA"/>
</dbReference>
<proteinExistence type="inferred from homology"/>
<dbReference type="InterPro" id="IPR013840">
    <property type="entry name" value="DNAligase_N"/>
</dbReference>
<comment type="cofactor">
    <cofactor evidence="1">
        <name>Mg(2+)</name>
        <dbReference type="ChEBI" id="CHEBI:18420"/>
    </cofactor>
</comment>
<evidence type="ECO:0000256" key="1">
    <source>
        <dbReference type="ARBA" id="ARBA00001946"/>
    </source>
</evidence>
<evidence type="ECO:0000256" key="9">
    <source>
        <dbReference type="ARBA" id="ARBA00022842"/>
    </source>
</evidence>
<name>A0A0K2QQN8_9CAUD</name>
<dbReference type="Gene3D" id="1.10.150.20">
    <property type="entry name" value="5' to 3' exonuclease, C-terminal subdomain"/>
    <property type="match status" value="2"/>
</dbReference>
<evidence type="ECO:0000259" key="13">
    <source>
        <dbReference type="PROSITE" id="PS50172"/>
    </source>
</evidence>
<dbReference type="InterPro" id="IPR001679">
    <property type="entry name" value="DNA_ligase"/>
</dbReference>
<dbReference type="Gene3D" id="3.40.50.10190">
    <property type="entry name" value="BRCT domain"/>
    <property type="match status" value="1"/>
</dbReference>
<evidence type="ECO:0000256" key="4">
    <source>
        <dbReference type="ARBA" id="ARBA00022598"/>
    </source>
</evidence>
<dbReference type="OrthoDB" id="10441at10239"/>
<dbReference type="SMART" id="SM00532">
    <property type="entry name" value="LIGANc"/>
    <property type="match status" value="1"/>
</dbReference>
<dbReference type="PROSITE" id="PS50172">
    <property type="entry name" value="BRCT"/>
    <property type="match status" value="1"/>
</dbReference>
<dbReference type="PROSITE" id="PS01056">
    <property type="entry name" value="DNA_LIGASE_N2"/>
    <property type="match status" value="1"/>
</dbReference>
<dbReference type="SMART" id="SM00278">
    <property type="entry name" value="HhH1"/>
    <property type="match status" value="4"/>
</dbReference>
<keyword evidence="9" id="KW-0460">Magnesium</keyword>
<protein>
    <recommendedName>
        <fullName evidence="3">DNA ligase (NAD(+))</fullName>
        <ecNumber evidence="3">6.5.1.2</ecNumber>
    </recommendedName>
</protein>
<dbReference type="EC" id="6.5.1.2" evidence="3"/>
<evidence type="ECO:0000256" key="5">
    <source>
        <dbReference type="ARBA" id="ARBA00022705"/>
    </source>
</evidence>
<dbReference type="GeneID" id="26634566"/>
<dbReference type="InterPro" id="IPR004150">
    <property type="entry name" value="NAD_DNA_ligase_OB"/>
</dbReference>
<dbReference type="SUPFAM" id="SSF47781">
    <property type="entry name" value="RuvA domain 2-like"/>
    <property type="match status" value="1"/>
</dbReference>
<organism evidence="14 15">
    <name type="scientific">Ralstonia phage RSF1</name>
    <dbReference type="NCBI Taxonomy" id="1689679"/>
    <lineage>
        <taxon>Viruses</taxon>
        <taxon>Duplodnaviria</taxon>
        <taxon>Heunggongvirae</taxon>
        <taxon>Uroviricota</taxon>
        <taxon>Caudoviricetes</taxon>
        <taxon>Chimalliviridae</taxon>
        <taxon>Chiangmaivirus</taxon>
        <taxon>Chiangmaivirus RSF1</taxon>
    </lineage>
</organism>
<keyword evidence="11" id="KW-0234">DNA repair</keyword>
<dbReference type="GO" id="GO:0006281">
    <property type="term" value="P:DNA repair"/>
    <property type="evidence" value="ECO:0007669"/>
    <property type="project" value="UniProtKB-KW"/>
</dbReference>
<evidence type="ECO:0000256" key="11">
    <source>
        <dbReference type="ARBA" id="ARBA00023204"/>
    </source>
</evidence>
<dbReference type="GO" id="GO:0003677">
    <property type="term" value="F:DNA binding"/>
    <property type="evidence" value="ECO:0007669"/>
    <property type="project" value="InterPro"/>
</dbReference>
<dbReference type="Pfam" id="PF03120">
    <property type="entry name" value="OB_DNA_ligase"/>
    <property type="match status" value="1"/>
</dbReference>
<keyword evidence="7" id="KW-0227">DNA damage</keyword>
<evidence type="ECO:0000256" key="10">
    <source>
        <dbReference type="ARBA" id="ARBA00023027"/>
    </source>
</evidence>
<dbReference type="SMART" id="SM00292">
    <property type="entry name" value="BRCT"/>
    <property type="match status" value="1"/>
</dbReference>
<dbReference type="FunFam" id="1.10.150.20:FF:000007">
    <property type="entry name" value="DNA ligase"/>
    <property type="match status" value="1"/>
</dbReference>
<dbReference type="SUPFAM" id="SSF52113">
    <property type="entry name" value="BRCT domain"/>
    <property type="match status" value="1"/>
</dbReference>
<feature type="domain" description="BRCT" evidence="13">
    <location>
        <begin position="607"/>
        <end position="685"/>
    </location>
</feature>
<dbReference type="CDD" id="cd17748">
    <property type="entry name" value="BRCT_DNA_ligase_like"/>
    <property type="match status" value="1"/>
</dbReference>
<dbReference type="SUPFAM" id="SSF50249">
    <property type="entry name" value="Nucleic acid-binding proteins"/>
    <property type="match status" value="1"/>
</dbReference>
<dbReference type="NCBIfam" id="NF005932">
    <property type="entry name" value="PRK07956.1"/>
    <property type="match status" value="1"/>
</dbReference>
<dbReference type="InterPro" id="IPR033136">
    <property type="entry name" value="DNA_ligase_CS"/>
</dbReference>
<dbReference type="Pfam" id="PF03119">
    <property type="entry name" value="DNA_ligase_ZBD"/>
    <property type="match status" value="1"/>
</dbReference>
<dbReference type="FunFam" id="2.40.50.140:FF:000012">
    <property type="entry name" value="DNA ligase"/>
    <property type="match status" value="1"/>
</dbReference>
<evidence type="ECO:0000256" key="7">
    <source>
        <dbReference type="ARBA" id="ARBA00022763"/>
    </source>
</evidence>
<dbReference type="InterPro" id="IPR012340">
    <property type="entry name" value="NA-bd_OB-fold"/>
</dbReference>
<dbReference type="PIRSF" id="PIRSF001604">
    <property type="entry name" value="LigA"/>
    <property type="match status" value="1"/>
</dbReference>
<comment type="catalytic activity">
    <reaction evidence="12">
        <text>NAD(+) + (deoxyribonucleotide)n-3'-hydroxyl + 5'-phospho-(deoxyribonucleotide)m = (deoxyribonucleotide)n+m + AMP + beta-nicotinamide D-nucleotide.</text>
        <dbReference type="EC" id="6.5.1.2"/>
    </reaction>
</comment>
<keyword evidence="15" id="KW-1185">Reference proteome</keyword>
<sequence length="685" mass="78220">MKMDKDINRMKELVSLILHHDNQYHGLDEPEITDNEYDGLVRELQELEKKYPEHMDPESPTLRVGTAPSSKFKKVEHKGPMLSLNNVFSEDEFREWDKRLHQALRANPTTTGKDFSRMVPFYTCELKFDGLSVDLQYKRKGNRLFLEHAVTRGDGYVGEDVMHTIRYVKNVPLHFEANGLDEIEIRGEVVLPTNAFDAANIRQATLGERIYSNPRNAAAGMLRTLDEQKAKDRGLEFMCYGYGWFEESIVGWMPDTHFGILEVFEEWGFNTNEEFRWVANDIHELIGIYNHIKEMRPGLRFAIDGFVIKLNYRAAQNIVGFVARAPRFMIAWKFPAEEAVTTLEAIDVQVGRTGAITPVGRLEPVFVGGVWVSNATLHNEDEIRRKDLRIGDKVVVRRAGDVVPEIVHPLEKERTGNETHFHMPHHCPECGSDIAKEEDGKIYRCTGGLKCPAQKFGMFTHAVGRKALNIVGMGEKTIEELIELRFIRELADLFELNSDHLHELEGMGEKSIRNLLEAIEAARDTTPQRFIYALGIRHVGEETAKDLCRKTFNMDLIREMSVEELMKIDGIGEETAKSIYTYFRENWDSIQKLLKHLRFAKQSGELTTPQTLKGRNFAITGSFENMSRDDIKAFIEARGGNLLPSVSKKAEFLLVGKEPSASKLEKAMKLGLNLIDFVPEVIENF</sequence>
<dbReference type="GO" id="GO:0046872">
    <property type="term" value="F:metal ion binding"/>
    <property type="evidence" value="ECO:0007669"/>
    <property type="project" value="UniProtKB-KW"/>
</dbReference>
<dbReference type="InterPro" id="IPR004149">
    <property type="entry name" value="Znf_DNAligase_C4"/>
</dbReference>
<dbReference type="InterPro" id="IPR013839">
    <property type="entry name" value="DNAligase_adenylation"/>
</dbReference>
<dbReference type="Gene3D" id="3.30.470.30">
    <property type="entry name" value="DNA ligase/mRNA capping enzyme"/>
    <property type="match status" value="1"/>
</dbReference>
<dbReference type="Proteomes" id="UP000202583">
    <property type="component" value="Segment"/>
</dbReference>
<dbReference type="Pfam" id="PF14520">
    <property type="entry name" value="HHH_5"/>
    <property type="match status" value="1"/>
</dbReference>
<evidence type="ECO:0000256" key="12">
    <source>
        <dbReference type="ARBA" id="ARBA00034005"/>
    </source>
</evidence>